<dbReference type="Proteomes" id="UP000885847">
    <property type="component" value="Unassembled WGS sequence"/>
</dbReference>
<dbReference type="Gene3D" id="3.40.1260.10">
    <property type="entry name" value="DsrEFH-like"/>
    <property type="match status" value="1"/>
</dbReference>
<dbReference type="Pfam" id="PF02635">
    <property type="entry name" value="DsrE"/>
    <property type="match status" value="1"/>
</dbReference>
<dbReference type="EMBL" id="DQWE01000257">
    <property type="protein sequence ID" value="HDI83201.1"/>
    <property type="molecule type" value="Genomic_DNA"/>
</dbReference>
<name>A0A7C0ZEQ8_UNCW3</name>
<organism evidence="2">
    <name type="scientific">candidate division WOR-3 bacterium</name>
    <dbReference type="NCBI Taxonomy" id="2052148"/>
    <lineage>
        <taxon>Bacteria</taxon>
        <taxon>Bacteria division WOR-3</taxon>
    </lineage>
</organism>
<gene>
    <name evidence="2" type="ORF">ENF18_05370</name>
</gene>
<dbReference type="InterPro" id="IPR003787">
    <property type="entry name" value="Sulphur_relay_DsrE/F-like"/>
</dbReference>
<dbReference type="PANTHER" id="PTHR38780">
    <property type="entry name" value="PROTEIN TUSC"/>
    <property type="match status" value="1"/>
</dbReference>
<accession>A0A7C0ZEQ8</accession>
<comment type="caution">
    <text evidence="2">The sequence shown here is derived from an EMBL/GenBank/DDBJ whole genome shotgun (WGS) entry which is preliminary data.</text>
</comment>
<dbReference type="PANTHER" id="PTHR38780:SF1">
    <property type="entry name" value="PROTEIN TUSC"/>
    <property type="match status" value="1"/>
</dbReference>
<evidence type="ECO:0000313" key="2">
    <source>
        <dbReference type="EMBL" id="HDI83201.1"/>
    </source>
</evidence>
<evidence type="ECO:0000256" key="1">
    <source>
        <dbReference type="ARBA" id="ARBA00005996"/>
    </source>
</evidence>
<proteinExistence type="inferred from homology"/>
<comment type="similarity">
    <text evidence="1">Belongs to the DsrF/TusC family.</text>
</comment>
<sequence length="116" mass="12761">MSVVILIRTAPFGMASAGEGFRAIIGVAGMGMETYGVLVDDGVYVALKGQKGDILEMHSLDEAYEQLEEFDAELIIHKESMEERGLTEDMLIKGKIVDTEELKKIINSAKFVVSFM</sequence>
<dbReference type="SUPFAM" id="SSF75169">
    <property type="entry name" value="DsrEFH-like"/>
    <property type="match status" value="1"/>
</dbReference>
<dbReference type="InterPro" id="IPR027396">
    <property type="entry name" value="DsrEFH-like"/>
</dbReference>
<dbReference type="InterPro" id="IPR017462">
    <property type="entry name" value="Sulphur_relay_TusC/DsrF"/>
</dbReference>
<dbReference type="AlphaFoldDB" id="A0A7C0ZEQ8"/>
<reference evidence="2" key="1">
    <citation type="journal article" date="2020" name="mSystems">
        <title>Genome- and Community-Level Interaction Insights into Carbon Utilization and Element Cycling Functions of Hydrothermarchaeota in Hydrothermal Sediment.</title>
        <authorList>
            <person name="Zhou Z."/>
            <person name="Liu Y."/>
            <person name="Xu W."/>
            <person name="Pan J."/>
            <person name="Luo Z.H."/>
            <person name="Li M."/>
        </authorList>
    </citation>
    <scope>NUCLEOTIDE SEQUENCE [LARGE SCALE GENOMIC DNA]</scope>
    <source>
        <strain evidence="2">HyVt-102</strain>
    </source>
</reference>
<protein>
    <submittedName>
        <fullName evidence="2">Uncharacterized protein</fullName>
    </submittedName>
</protein>